<dbReference type="EMBL" id="QJJR01000008">
    <property type="protein sequence ID" value="PXW90051.1"/>
    <property type="molecule type" value="Genomic_DNA"/>
</dbReference>
<keyword evidence="2" id="KW-1185">Reference proteome</keyword>
<sequence>MRLEKQEHQAMIDDLIRYFEIERGEQLGSIEAEQLIEFFNKHLANYYYNQGVEDSRQLVEDKVLNLDEDLRAMMRVKK</sequence>
<proteinExistence type="predicted"/>
<dbReference type="Proteomes" id="UP000247922">
    <property type="component" value="Unassembled WGS sequence"/>
</dbReference>
<organism evidence="1 2">
    <name type="scientific">Streptohalobacillus salinus</name>
    <dbReference type="NCBI Taxonomy" id="621096"/>
    <lineage>
        <taxon>Bacteria</taxon>
        <taxon>Bacillati</taxon>
        <taxon>Bacillota</taxon>
        <taxon>Bacilli</taxon>
        <taxon>Bacillales</taxon>
        <taxon>Bacillaceae</taxon>
        <taxon>Streptohalobacillus</taxon>
    </lineage>
</organism>
<dbReference type="RefSeq" id="WP_110251587.1">
    <property type="nucleotide sequence ID" value="NZ_QJJR01000008.1"/>
</dbReference>
<reference evidence="1 2" key="1">
    <citation type="submission" date="2018-05" db="EMBL/GenBank/DDBJ databases">
        <title>Genomic Encyclopedia of Type Strains, Phase IV (KMG-IV): sequencing the most valuable type-strain genomes for metagenomic binning, comparative biology and taxonomic classification.</title>
        <authorList>
            <person name="Goeker M."/>
        </authorList>
    </citation>
    <scope>NUCLEOTIDE SEQUENCE [LARGE SCALE GENOMIC DNA]</scope>
    <source>
        <strain evidence="1 2">DSM 22440</strain>
    </source>
</reference>
<dbReference type="OrthoDB" id="573733at2"/>
<dbReference type="Pfam" id="PF09932">
    <property type="entry name" value="DUF2164"/>
    <property type="match status" value="1"/>
</dbReference>
<name>A0A2V3WAL6_9BACI</name>
<accession>A0A2V3WAL6</accession>
<dbReference type="InterPro" id="IPR018680">
    <property type="entry name" value="DUF2164"/>
</dbReference>
<comment type="caution">
    <text evidence="1">The sequence shown here is derived from an EMBL/GenBank/DDBJ whole genome shotgun (WGS) entry which is preliminary data.</text>
</comment>
<gene>
    <name evidence="1" type="ORF">DES38_10863</name>
</gene>
<evidence type="ECO:0000313" key="1">
    <source>
        <dbReference type="EMBL" id="PXW90051.1"/>
    </source>
</evidence>
<dbReference type="AlphaFoldDB" id="A0A2V3WAL6"/>
<protein>
    <submittedName>
        <fullName evidence="1">Uncharacterized protein (DUF2164 family)</fullName>
    </submittedName>
</protein>
<evidence type="ECO:0000313" key="2">
    <source>
        <dbReference type="Proteomes" id="UP000247922"/>
    </source>
</evidence>